<protein>
    <submittedName>
        <fullName evidence="1">TonB-dependent receptor</fullName>
    </submittedName>
</protein>
<dbReference type="EMBL" id="JBAKAX010000024">
    <property type="protein sequence ID" value="MEL0605936.1"/>
    <property type="molecule type" value="Genomic_DNA"/>
</dbReference>
<gene>
    <name evidence="1" type="ORF">V6250_17330</name>
</gene>
<proteinExistence type="predicted"/>
<organism evidence="1 2">
    <name type="scientific">Pseudoalteromonas undina</name>
    <dbReference type="NCBI Taxonomy" id="43660"/>
    <lineage>
        <taxon>Bacteria</taxon>
        <taxon>Pseudomonadati</taxon>
        <taxon>Pseudomonadota</taxon>
        <taxon>Gammaproteobacteria</taxon>
        <taxon>Alteromonadales</taxon>
        <taxon>Pseudoalteromonadaceae</taxon>
        <taxon>Pseudoalteromonas</taxon>
    </lineage>
</organism>
<evidence type="ECO:0000313" key="1">
    <source>
        <dbReference type="EMBL" id="MEL0605936.1"/>
    </source>
</evidence>
<sequence>MCNRSLFKQAPLTCKKLPLAIFVPLAMGASATENNNEMETMVVTATGYQQKIIDAPASISVILQEELRKQSYTTVVDAVRDIPGVYVSGGGNMQDISIRGMDDQYTLYLVDGRPISAGRSVNTNGADGGKQIGIPPLAMIERVEVIRGPMSSLYGSEAMGGVINIITRAAPQHWSGSLAASYTSSMNDVSNDEYNSDFYLGGALIKDVLGVELTGSLQHTDESGYSGGGDSAASRPDSDTTQLGVKFNWAVNAKNRMSLAYNTSNIDFKHTPGESIAADAEGSQYEYEKQMYVVTHNGNYGKLTTNTYLQQDLSERVQNEDKKEEVITLNSSATYAGDKHIYTVGARYKTEELVDETNGLLDANVAIASDTVDRWIGALFTEVEWNFIDDLAITTGLRYDNDEQFGSHWSPRLYANWHTTNNFTIKGGVSTGYTQPSLSQATAGFGRGTGGGGSPNLSADGTSISRALIIGNPDLEPETSVNYEVGFIYNDPKVGLSTSLTLYQTNFDDKIAEDRYCVSENIDRNDFENYQCEFSGNTYQFLSTQKNISKAQMQGLEATISYRINQSLRVKGDYSYTDSEQKTGDFAGEPLNKIPKQMANISLNWDASDTVNLWSRVNYRGETTDYLSRTSLSDGTPGYTMMDIGARYWITDDLKLMAGLYNVTDRVVTNETYGVVLDGRRLTLSFNYDF</sequence>
<keyword evidence="1" id="KW-0675">Receptor</keyword>
<comment type="caution">
    <text evidence="1">The sequence shown here is derived from an EMBL/GenBank/DDBJ whole genome shotgun (WGS) entry which is preliminary data.</text>
</comment>
<accession>A0ACC6R938</accession>
<evidence type="ECO:0000313" key="2">
    <source>
        <dbReference type="Proteomes" id="UP001374952"/>
    </source>
</evidence>
<keyword evidence="2" id="KW-1185">Reference proteome</keyword>
<dbReference type="Proteomes" id="UP001374952">
    <property type="component" value="Unassembled WGS sequence"/>
</dbReference>
<reference evidence="1" key="1">
    <citation type="submission" date="2024-02" db="EMBL/GenBank/DDBJ databases">
        <title>Bacteria isolated from the canopy kelp, Nereocystis luetkeana.</title>
        <authorList>
            <person name="Pfister C.A."/>
            <person name="Younker I.T."/>
            <person name="Light S.H."/>
        </authorList>
    </citation>
    <scope>NUCLEOTIDE SEQUENCE</scope>
    <source>
        <strain evidence="1">TN.2.01</strain>
    </source>
</reference>
<name>A0ACC6R938_9GAMM</name>